<evidence type="ECO:0000313" key="8">
    <source>
        <dbReference type="Proteomes" id="UP001597542"/>
    </source>
</evidence>
<reference evidence="8" key="1">
    <citation type="journal article" date="2019" name="Int. J. Syst. Evol. Microbiol.">
        <title>The Global Catalogue of Microorganisms (GCM) 10K type strain sequencing project: providing services to taxonomists for standard genome sequencing and annotation.</title>
        <authorList>
            <consortium name="The Broad Institute Genomics Platform"/>
            <consortium name="The Broad Institute Genome Sequencing Center for Infectious Disease"/>
            <person name="Wu L."/>
            <person name="Ma J."/>
        </authorList>
    </citation>
    <scope>NUCLEOTIDE SEQUENCE [LARGE SCALE GENOMIC DNA]</scope>
    <source>
        <strain evidence="8">CGMCC 4.7638</strain>
    </source>
</reference>
<dbReference type="EMBL" id="JBHUKQ010000026">
    <property type="protein sequence ID" value="MFD2487314.1"/>
    <property type="molecule type" value="Genomic_DNA"/>
</dbReference>
<comment type="caution">
    <text evidence="7">The sequence shown here is derived from an EMBL/GenBank/DDBJ whole genome shotgun (WGS) entry which is preliminary data.</text>
</comment>
<dbReference type="SMART" id="SM00547">
    <property type="entry name" value="ZnF_RBZ"/>
    <property type="match status" value="1"/>
</dbReference>
<gene>
    <name evidence="7" type="ORF">ACFSUT_44065</name>
</gene>
<feature type="transmembrane region" description="Helical" evidence="5">
    <location>
        <begin position="104"/>
        <end position="126"/>
    </location>
</feature>
<keyword evidence="2" id="KW-0863">Zinc-finger</keyword>
<evidence type="ECO:0000313" key="7">
    <source>
        <dbReference type="EMBL" id="MFD2487314.1"/>
    </source>
</evidence>
<name>A0ABW5IDU5_9PSEU</name>
<evidence type="ECO:0000256" key="1">
    <source>
        <dbReference type="ARBA" id="ARBA00022723"/>
    </source>
</evidence>
<keyword evidence="5" id="KW-0472">Membrane</keyword>
<feature type="compositionally biased region" description="Pro residues" evidence="4">
    <location>
        <begin position="72"/>
        <end position="86"/>
    </location>
</feature>
<protein>
    <submittedName>
        <fullName evidence="7">Zinc finger Ran-binding domain-containing protein</fullName>
    </submittedName>
</protein>
<sequence length="243" mass="26247">MPDKADWSCDSCHTNNYAQQSVCRVCGREAGSATGELALPDHRPLKIAADETVAFVDSKHTKTERPTIALAPVPPPRAPTRPPPAPKISSPGPRYAPRRRKRRVLPWLVLAVFGFLALVYGSQLLAHLSSKFQQPAQTTAATPCPAEAASWLSDSGAGLVAKYDTGKHTVTICVGSDGSYHYDGRVNDGQPTTADNHISLHAERTSSGFTAVNGEYSYEISGLDLTVRKRNKVIGREHLTPVH</sequence>
<evidence type="ECO:0000256" key="3">
    <source>
        <dbReference type="ARBA" id="ARBA00022833"/>
    </source>
</evidence>
<evidence type="ECO:0000256" key="2">
    <source>
        <dbReference type="ARBA" id="ARBA00022771"/>
    </source>
</evidence>
<organism evidence="7 8">
    <name type="scientific">Amycolatopsis albidoflavus</name>
    <dbReference type="NCBI Taxonomy" id="102226"/>
    <lineage>
        <taxon>Bacteria</taxon>
        <taxon>Bacillati</taxon>
        <taxon>Actinomycetota</taxon>
        <taxon>Actinomycetes</taxon>
        <taxon>Pseudonocardiales</taxon>
        <taxon>Pseudonocardiaceae</taxon>
        <taxon>Amycolatopsis</taxon>
    </lineage>
</organism>
<dbReference type="InterPro" id="IPR001876">
    <property type="entry name" value="Znf_RanBP2"/>
</dbReference>
<keyword evidence="3" id="KW-0862">Zinc</keyword>
<keyword evidence="8" id="KW-1185">Reference proteome</keyword>
<dbReference type="RefSeq" id="WP_344287879.1">
    <property type="nucleotide sequence ID" value="NZ_BAAAHV010000031.1"/>
</dbReference>
<keyword evidence="5" id="KW-1133">Transmembrane helix</keyword>
<feature type="region of interest" description="Disordered" evidence="4">
    <location>
        <begin position="59"/>
        <end position="97"/>
    </location>
</feature>
<dbReference type="Proteomes" id="UP001597542">
    <property type="component" value="Unassembled WGS sequence"/>
</dbReference>
<proteinExistence type="predicted"/>
<keyword evidence="5" id="KW-0812">Transmembrane</keyword>
<feature type="domain" description="RanBP2-type" evidence="6">
    <location>
        <begin position="3"/>
        <end position="32"/>
    </location>
</feature>
<accession>A0ABW5IDU5</accession>
<evidence type="ECO:0000256" key="4">
    <source>
        <dbReference type="SAM" id="MobiDB-lite"/>
    </source>
</evidence>
<keyword evidence="1" id="KW-0479">Metal-binding</keyword>
<dbReference type="PROSITE" id="PS01358">
    <property type="entry name" value="ZF_RANBP2_1"/>
    <property type="match status" value="1"/>
</dbReference>
<evidence type="ECO:0000256" key="5">
    <source>
        <dbReference type="SAM" id="Phobius"/>
    </source>
</evidence>
<dbReference type="PROSITE" id="PS50199">
    <property type="entry name" value="ZF_RANBP2_2"/>
    <property type="match status" value="1"/>
</dbReference>
<evidence type="ECO:0000259" key="6">
    <source>
        <dbReference type="PROSITE" id="PS50199"/>
    </source>
</evidence>